<evidence type="ECO:0000313" key="7">
    <source>
        <dbReference type="EMBL" id="ECE0296024.1"/>
    </source>
</evidence>
<dbReference type="Proteomes" id="UP000338496">
    <property type="component" value="Unassembled WGS sequence"/>
</dbReference>
<dbReference type="EMBL" id="JYVU01000035">
    <property type="protein sequence ID" value="KTZ10727.1"/>
    <property type="molecule type" value="Genomic_DNA"/>
</dbReference>
<dbReference type="EMBL" id="AAHNIA010000025">
    <property type="protein sequence ID" value="EBY1703074.1"/>
    <property type="molecule type" value="Genomic_DNA"/>
</dbReference>
<dbReference type="EMBL" id="DAAFPQ010000003">
    <property type="protein sequence ID" value="HAB0970192.1"/>
    <property type="molecule type" value="Genomic_DNA"/>
</dbReference>
<dbReference type="Proteomes" id="UP000839914">
    <property type="component" value="Unassembled WGS sequence"/>
</dbReference>
<dbReference type="EMBL" id="AAHIPE010000002">
    <property type="protein sequence ID" value="EBW5461351.1"/>
    <property type="molecule type" value="Genomic_DNA"/>
</dbReference>
<protein>
    <submittedName>
        <fullName evidence="1 15">Membrane protein</fullName>
    </submittedName>
</protein>
<reference evidence="11" key="6">
    <citation type="submission" date="2019-09" db="EMBL/GenBank/DDBJ databases">
        <authorList>
            <consortium name="GenomeTrakr network: Whole genome sequencing for foodborne pathogen traceback"/>
        </authorList>
    </citation>
    <scope>NUCLEOTIDE SEQUENCE [LARGE SCALE GENOMIC DNA]</scope>
    <source>
        <strain evidence="11">AUSMDU00020735</strain>
        <strain evidence="7 20">VA_WGS-00080</strain>
    </source>
</reference>
<dbReference type="Gene3D" id="3.40.1350.10">
    <property type="match status" value="1"/>
</dbReference>
<evidence type="ECO:0000313" key="12">
    <source>
        <dbReference type="EMBL" id="ECY5339778.1"/>
    </source>
</evidence>
<reference evidence="14" key="7">
    <citation type="submission" date="2019-10" db="EMBL/GenBank/DDBJ databases">
        <authorList>
            <consortium name="NCBI Pathogen Detection Project"/>
        </authorList>
    </citation>
    <scope>NUCLEOTIDE SEQUENCE</scope>
    <source>
        <strain evidence="14">Salmonella enterica</strain>
    </source>
</reference>
<dbReference type="EMBL" id="CP011428">
    <property type="protein sequence ID" value="AKH10092.1"/>
    <property type="molecule type" value="Genomic_DNA"/>
</dbReference>
<accession>A0A0D6HN42</accession>
<name>A0A0D6HN42_SALTM</name>
<dbReference type="EMBL" id="AAKVET010000003">
    <property type="protein sequence ID" value="ECW0639457.1"/>
    <property type="molecule type" value="Genomic_DNA"/>
</dbReference>
<dbReference type="EMBL" id="AAHIDF010000001">
    <property type="protein sequence ID" value="EBW3626656.1"/>
    <property type="molecule type" value="Genomic_DNA"/>
</dbReference>
<dbReference type="OMA" id="MTFDKAC"/>
<evidence type="ECO:0000313" key="2">
    <source>
        <dbReference type="EMBL" id="EBU9272409.1"/>
    </source>
</evidence>
<reference evidence="13" key="5">
    <citation type="submission" date="2018-07" db="EMBL/GenBank/DDBJ databases">
        <authorList>
            <consortium name="PulseNet: The National Subtyping Network for Foodborne Disease Surveillance"/>
            <person name="Tarr C.L."/>
            <person name="Trees E."/>
            <person name="Katz L.S."/>
            <person name="Carleton-Romer H.A."/>
            <person name="Stroika S."/>
            <person name="Kucerova Z."/>
            <person name="Roache K.F."/>
            <person name="Sabol A.L."/>
            <person name="Besser J."/>
            <person name="Gerner-Smidt P."/>
        </authorList>
    </citation>
    <scope>NUCLEOTIDE SEQUENCE [LARGE SCALE GENOMIC DNA]</scope>
    <source>
        <strain evidence="9">PNUSAS008736</strain>
        <strain evidence="13">PNUSAS016739</strain>
    </source>
</reference>
<dbReference type="Proteomes" id="UP000839617">
    <property type="component" value="Unassembled WGS sequence"/>
</dbReference>
<proteinExistence type="predicted"/>
<evidence type="ECO:0000313" key="17">
    <source>
        <dbReference type="EMBL" id="MLP85262.1"/>
    </source>
</evidence>
<evidence type="ECO:0000313" key="14">
    <source>
        <dbReference type="EMBL" id="HAB0970192.1"/>
    </source>
</evidence>
<dbReference type="Proteomes" id="UP000839909">
    <property type="component" value="Unassembled WGS sequence"/>
</dbReference>
<reference evidence="15 19" key="1">
    <citation type="submission" date="2014-09" db="EMBL/GenBank/DDBJ databases">
        <title>Salmonella Genotype and Phenotype Association.</title>
        <authorList>
            <person name="Chen Y."/>
            <person name="Folster J."/>
            <person name="Ayers S."/>
            <person name="Kabera C."/>
            <person name="Li C."/>
            <person name="Mukherjee S."/>
            <person name="Lam C."/>
            <person name="Zhao S."/>
            <person name="McDermott P."/>
        </authorList>
    </citation>
    <scope>NUCLEOTIDE SEQUENCE [LARGE SCALE GENOMIC DNA]</scope>
    <source>
        <strain evidence="15 19">CVM N32045</strain>
    </source>
</reference>
<dbReference type="EMBL" id="AAHDPU010000007">
    <property type="protein sequence ID" value="EBU9272409.1"/>
    <property type="molecule type" value="Genomic_DNA"/>
</dbReference>
<accession>A0A0F7JDJ1</accession>
<reference evidence="1 18" key="2">
    <citation type="journal article" date="2015" name="Genome Announc.">
        <title>Complete Genome Sequencing of a Multidrug-Resistant and Human-Invasive Salmonella enterica Serovar Typhimurium Strain of the Emerging Sequence Type 213 Genotype.</title>
        <authorList>
            <person name="Calva E."/>
            <person name="Silva C."/>
            <person name="Zaidi M.B."/>
            <person name="Sanchez-Flores A."/>
            <person name="Estrada K."/>
            <person name="Silva G.G."/>
            <person name="Soto-Jimenez L.M."/>
            <person name="Wiesner M."/>
            <person name="Fernandez-Mora M."/>
            <person name="Edwards R.A."/>
            <person name="Vinuesa P."/>
        </authorList>
    </citation>
    <scope>NUCLEOTIDE SEQUENCE [LARGE SCALE GENOMIC DNA]</scope>
    <source>
        <strain evidence="1 18">YU39</strain>
    </source>
</reference>
<dbReference type="EMBL" id="RVDJ01000006">
    <property type="protein sequence ID" value="MLP85262.1"/>
    <property type="molecule type" value="Genomic_DNA"/>
</dbReference>
<dbReference type="KEGG" id="seni:CY43_23450"/>
<evidence type="ECO:0000313" key="4">
    <source>
        <dbReference type="EMBL" id="EBW5461351.1"/>
    </source>
</evidence>
<dbReference type="Proteomes" id="UP000839905">
    <property type="component" value="Unassembled WGS sequence"/>
</dbReference>
<dbReference type="PATRIC" id="fig|59201.129.peg.1988"/>
<evidence type="ECO:0000313" key="10">
    <source>
        <dbReference type="EMBL" id="ECV8759810.1"/>
    </source>
</evidence>
<evidence type="ECO:0000313" key="19">
    <source>
        <dbReference type="Proteomes" id="UP000054461"/>
    </source>
</evidence>
<dbReference type="eggNOG" id="COG1637">
    <property type="taxonomic scope" value="Bacteria"/>
</dbReference>
<dbReference type="Proteomes" id="UP000054461">
    <property type="component" value="Unassembled WGS sequence"/>
</dbReference>
<dbReference type="Proteomes" id="UP000885258">
    <property type="component" value="Unassembled WGS sequence"/>
</dbReference>
<dbReference type="Proteomes" id="UP000885385">
    <property type="component" value="Unassembled WGS sequence"/>
</dbReference>
<sequence length="331" mass="38646">MALYNISEKILTTLEKTSFTIERLQERYDLQEAIKKNIDIVAPGCLVISEEFSDWEDSRRRIDLLAIDKQANLVVIELKRDEIGAHMELQALRYAAMISTMSFAKACEYYQAYLWKHGIDENAKEKLLDFVELEENELADFGKDIRIVLASADFSKELTTTAIWLRDKGVDIRCVRLTPYNFKGEVLINAEQIIPVPELEEYQVRFREKRTEQIISSQKSERDYSLYKYKGKTFNKRKLALELFTDWINKHNPANIDDLKNKLSEDLQKRTVALVEQIPEKRKNRYHMQEDALIELPSGERIAISNQWGLGTIELLIDFVRQDNFVVEKVG</sequence>
<dbReference type="EMBL" id="AAKUOT010000003">
    <property type="protein sequence ID" value="ECV8759810.1"/>
    <property type="molecule type" value="Genomic_DNA"/>
</dbReference>
<dbReference type="GO" id="GO:0003676">
    <property type="term" value="F:nucleic acid binding"/>
    <property type="evidence" value="ECO:0007669"/>
    <property type="project" value="InterPro"/>
</dbReference>
<dbReference type="AlphaFoldDB" id="A0A0D6HN42"/>
<dbReference type="EMBL" id="AAKRET010000003">
    <property type="protein sequence ID" value="ECU8352803.1"/>
    <property type="molecule type" value="Genomic_DNA"/>
</dbReference>
<dbReference type="EMBL" id="AAHRYM010000004">
    <property type="protein sequence ID" value="EBZ6920460.1"/>
    <property type="molecule type" value="Genomic_DNA"/>
</dbReference>
<evidence type="ECO:0000313" key="15">
    <source>
        <dbReference type="EMBL" id="KTZ10727.1"/>
    </source>
</evidence>
<dbReference type="EMBL" id="RSUA01000013">
    <property type="protein sequence ID" value="MIT49002.1"/>
    <property type="molecule type" value="Genomic_DNA"/>
</dbReference>
<evidence type="ECO:0000313" key="16">
    <source>
        <dbReference type="EMBL" id="MIT49002.1"/>
    </source>
</evidence>
<dbReference type="RefSeq" id="WP_001240360.1">
    <property type="nucleotide sequence ID" value="NZ_AP023291.1"/>
</dbReference>
<gene>
    <name evidence="10" type="ORF">AAB27_02770</name>
    <name evidence="16" type="ORF">AU613_08900</name>
    <name evidence="12" type="ORF">AVC05_00755</name>
    <name evidence="9" type="ORF">B1P38_04130</name>
    <name evidence="7" type="ORF">CE70_12735</name>
    <name evidence="13" type="ORF">CFF59_06365</name>
    <name evidence="15" type="ORF">DD95_15355</name>
    <name evidence="2" type="ORF">DMO92_10090</name>
    <name evidence="3" type="ORF">DPF41_00790</name>
    <name evidence="4" type="ORF">DPS76_02580</name>
    <name evidence="17" type="ORF">DRM14_07980</name>
    <name evidence="5" type="ORF">DU071_14220</name>
    <name evidence="8" type="ORF">E0935_03560</name>
    <name evidence="6" type="ORF">EER35_05585</name>
    <name evidence="11" type="ORF">F3R12_06175</name>
    <name evidence="14" type="ORF">GB466_06270</name>
    <name evidence="1" type="ORF">SE14_04749</name>
</gene>
<dbReference type="Proteomes" id="UP000839581">
    <property type="component" value="Unassembled WGS sequence"/>
</dbReference>
<evidence type="ECO:0000313" key="9">
    <source>
        <dbReference type="EMBL" id="ECU8352803.1"/>
    </source>
</evidence>
<dbReference type="EMBL" id="AAIKGB010000003">
    <property type="protein sequence ID" value="ECF1542326.1"/>
    <property type="molecule type" value="Genomic_DNA"/>
</dbReference>
<dbReference type="EMBL" id="AAIGQE010000008">
    <property type="protein sequence ID" value="ECE0296024.1"/>
    <property type="molecule type" value="Genomic_DNA"/>
</dbReference>
<reference evidence="2" key="4">
    <citation type="submission" date="2018-06" db="EMBL/GenBank/DDBJ databases">
        <authorList>
            <person name="Ashton P.M."/>
            <person name="Dallman T."/>
            <person name="Nair S."/>
            <person name="De Pinna E."/>
            <person name="Peters T."/>
            <person name="Grant K."/>
        </authorList>
    </citation>
    <scope>NUCLEOTIDE SEQUENCE [LARGE SCALE GENOMIC DNA]</scope>
    <source>
        <strain evidence="3">231108</strain>
        <strain evidence="8">265852</strain>
        <strain evidence="16">29290</strain>
        <strain evidence="5">356083</strain>
        <strain evidence="4">422529</strain>
        <strain evidence="17">425567</strain>
        <strain evidence="12">43916</strain>
        <strain evidence="2">488670</strain>
        <strain evidence="6">632340</strain>
        <strain evidence="10">86846</strain>
    </source>
</reference>
<dbReference type="InterPro" id="IPR011856">
    <property type="entry name" value="tRNA_endonuc-like_dom_sf"/>
</dbReference>
<evidence type="ECO:0000313" key="11">
    <source>
        <dbReference type="EMBL" id="ECW0639457.1"/>
    </source>
</evidence>
<dbReference type="Proteomes" id="UP000839907">
    <property type="component" value="Unassembled WGS sequence"/>
</dbReference>
<dbReference type="Proteomes" id="UP000839915">
    <property type="component" value="Unassembled WGS sequence"/>
</dbReference>
<evidence type="ECO:0000313" key="8">
    <source>
        <dbReference type="EMBL" id="ECF1542326.1"/>
    </source>
</evidence>
<dbReference type="EMBL" id="AALDNI010000001">
    <property type="protein sequence ID" value="ECY5339778.1"/>
    <property type="molecule type" value="Genomic_DNA"/>
</dbReference>
<dbReference type="Proteomes" id="UP000839911">
    <property type="component" value="Unassembled WGS sequence"/>
</dbReference>
<organism evidence="2">
    <name type="scientific">Salmonella typhimurium</name>
    <dbReference type="NCBI Taxonomy" id="90371"/>
    <lineage>
        <taxon>Bacteria</taxon>
        <taxon>Pseudomonadati</taxon>
        <taxon>Pseudomonadota</taxon>
        <taxon>Gammaproteobacteria</taxon>
        <taxon>Enterobacterales</taxon>
        <taxon>Enterobacteriaceae</taxon>
        <taxon>Salmonella</taxon>
    </lineage>
</organism>
<evidence type="ECO:0000313" key="18">
    <source>
        <dbReference type="Proteomes" id="UP000034636"/>
    </source>
</evidence>
<dbReference type="Proteomes" id="UP000839908">
    <property type="component" value="Unassembled WGS sequence"/>
</dbReference>
<evidence type="ECO:0000313" key="1">
    <source>
        <dbReference type="EMBL" id="AKH10092.1"/>
    </source>
</evidence>
<dbReference type="EMBL" id="AAMLUT010000004">
    <property type="protein sequence ID" value="EDI6664882.1"/>
    <property type="molecule type" value="Genomic_DNA"/>
</dbReference>
<dbReference type="Proteomes" id="UP000839616">
    <property type="component" value="Unassembled WGS sequence"/>
</dbReference>
<dbReference type="Proteomes" id="UP000839595">
    <property type="component" value="Unassembled WGS sequence"/>
</dbReference>
<evidence type="ECO:0000313" key="5">
    <source>
        <dbReference type="EMBL" id="EBY1703074.1"/>
    </source>
</evidence>
<evidence type="ECO:0000313" key="3">
    <source>
        <dbReference type="EMBL" id="EBW3626656.1"/>
    </source>
</evidence>
<evidence type="ECO:0000313" key="13">
    <source>
        <dbReference type="EMBL" id="EDI6664882.1"/>
    </source>
</evidence>
<dbReference type="Proteomes" id="UP000034636">
    <property type="component" value="Chromosome"/>
</dbReference>
<evidence type="ECO:0000313" key="20">
    <source>
        <dbReference type="Proteomes" id="UP000338496"/>
    </source>
</evidence>
<evidence type="ECO:0000313" key="6">
    <source>
        <dbReference type="EMBL" id="EBZ6920460.1"/>
    </source>
</evidence>
<accession>A0A0M2IWA6</accession>
<reference evidence="14" key="3">
    <citation type="journal article" date="2018" name="Genome Biol.">
        <title>SKESA: strategic k-mer extension for scrupulous assemblies.</title>
        <authorList>
            <person name="Souvorov A."/>
            <person name="Agarwala R."/>
            <person name="Lipman D.J."/>
        </authorList>
    </citation>
    <scope>NUCLEOTIDE SEQUENCE</scope>
    <source>
        <strain evidence="14">Salmonella enterica</strain>
    </source>
</reference>